<evidence type="ECO:0000256" key="5">
    <source>
        <dbReference type="ARBA" id="ARBA00023136"/>
    </source>
</evidence>
<keyword evidence="2" id="KW-1003">Cell membrane</keyword>
<keyword evidence="3 6" id="KW-0812">Transmembrane</keyword>
<evidence type="ECO:0000256" key="4">
    <source>
        <dbReference type="ARBA" id="ARBA00022989"/>
    </source>
</evidence>
<dbReference type="PIRSF" id="PIRSF006324">
    <property type="entry name" value="LeuE"/>
    <property type="match status" value="1"/>
</dbReference>
<dbReference type="PANTHER" id="PTHR30086">
    <property type="entry name" value="ARGININE EXPORTER PROTEIN ARGO"/>
    <property type="match status" value="1"/>
</dbReference>
<feature type="transmembrane region" description="Helical" evidence="6">
    <location>
        <begin position="184"/>
        <end position="202"/>
    </location>
</feature>
<name>A0ABP9SGX0_9GAMM</name>
<evidence type="ECO:0000256" key="6">
    <source>
        <dbReference type="SAM" id="Phobius"/>
    </source>
</evidence>
<sequence length="203" mass="21858">MSFTLWLSLAAICTLGAISPGPSLALVIRNTVQGGIRQGLATALGHGAGIALYALLVAMGLGVLITQLPWLFDLVRYAGAAFLLYLAWQAIKPATKDTAATDSRDPYRRYQGLIGGFLVAFLNPKIALFFLALFSQFVDSAATWQTKMVMMGTAGGIDALWYCLVALGIARTPLMGWLGRNQLWLDRGTAVILSLVAIRVLWP</sequence>
<evidence type="ECO:0000313" key="7">
    <source>
        <dbReference type="EMBL" id="GAA5194980.1"/>
    </source>
</evidence>
<dbReference type="Pfam" id="PF01810">
    <property type="entry name" value="LysE"/>
    <property type="match status" value="1"/>
</dbReference>
<feature type="transmembrane region" description="Helical" evidence="6">
    <location>
        <begin position="111"/>
        <end position="138"/>
    </location>
</feature>
<dbReference type="PANTHER" id="PTHR30086:SF16">
    <property type="entry name" value="AMINO ACID EFFLUX PERMEASE RHTB FAMILY"/>
    <property type="match status" value="1"/>
</dbReference>
<comment type="caution">
    <text evidence="7">The sequence shown here is derived from an EMBL/GenBank/DDBJ whole genome shotgun (WGS) entry which is preliminary data.</text>
</comment>
<dbReference type="InterPro" id="IPR001123">
    <property type="entry name" value="LeuE-type"/>
</dbReference>
<evidence type="ECO:0000256" key="3">
    <source>
        <dbReference type="ARBA" id="ARBA00022692"/>
    </source>
</evidence>
<evidence type="ECO:0000256" key="2">
    <source>
        <dbReference type="ARBA" id="ARBA00022475"/>
    </source>
</evidence>
<reference evidence="8" key="1">
    <citation type="journal article" date="2019" name="Int. J. Syst. Evol. Microbiol.">
        <title>The Global Catalogue of Microorganisms (GCM) 10K type strain sequencing project: providing services to taxonomists for standard genome sequencing and annotation.</title>
        <authorList>
            <consortium name="The Broad Institute Genomics Platform"/>
            <consortium name="The Broad Institute Genome Sequencing Center for Infectious Disease"/>
            <person name="Wu L."/>
            <person name="Ma J."/>
        </authorList>
    </citation>
    <scope>NUCLEOTIDE SEQUENCE [LARGE SCALE GENOMIC DNA]</scope>
    <source>
        <strain evidence="8">JCM 18720</strain>
    </source>
</reference>
<proteinExistence type="predicted"/>
<keyword evidence="8" id="KW-1185">Reference proteome</keyword>
<keyword evidence="5 6" id="KW-0472">Membrane</keyword>
<dbReference type="Proteomes" id="UP001501600">
    <property type="component" value="Unassembled WGS sequence"/>
</dbReference>
<gene>
    <name evidence="7" type="ORF">GCM10025772_29220</name>
</gene>
<evidence type="ECO:0000313" key="8">
    <source>
        <dbReference type="Proteomes" id="UP001501600"/>
    </source>
</evidence>
<keyword evidence="4 6" id="KW-1133">Transmembrane helix</keyword>
<dbReference type="RefSeq" id="WP_345317914.1">
    <property type="nucleotide sequence ID" value="NZ_BAABLF010000030.1"/>
</dbReference>
<feature type="transmembrane region" description="Helical" evidence="6">
    <location>
        <begin position="41"/>
        <end position="65"/>
    </location>
</feature>
<feature type="transmembrane region" description="Helical" evidence="6">
    <location>
        <begin position="159"/>
        <end position="178"/>
    </location>
</feature>
<accession>A0ABP9SGX0</accession>
<organism evidence="7 8">
    <name type="scientific">Ferrimonas gelatinilytica</name>
    <dbReference type="NCBI Taxonomy" id="1255257"/>
    <lineage>
        <taxon>Bacteria</taxon>
        <taxon>Pseudomonadati</taxon>
        <taxon>Pseudomonadota</taxon>
        <taxon>Gammaproteobacteria</taxon>
        <taxon>Alteromonadales</taxon>
        <taxon>Ferrimonadaceae</taxon>
        <taxon>Ferrimonas</taxon>
    </lineage>
</organism>
<protein>
    <submittedName>
        <fullName evidence="7">LysE family translocator</fullName>
    </submittedName>
</protein>
<dbReference type="EMBL" id="BAABLF010000030">
    <property type="protein sequence ID" value="GAA5194980.1"/>
    <property type="molecule type" value="Genomic_DNA"/>
</dbReference>
<comment type="subcellular location">
    <subcellularLocation>
        <location evidence="1">Cell membrane</location>
        <topology evidence="1">Multi-pass membrane protein</topology>
    </subcellularLocation>
</comment>
<feature type="transmembrane region" description="Helical" evidence="6">
    <location>
        <begin position="74"/>
        <end position="91"/>
    </location>
</feature>
<evidence type="ECO:0000256" key="1">
    <source>
        <dbReference type="ARBA" id="ARBA00004651"/>
    </source>
</evidence>